<gene>
    <name evidence="3" type="ORF">C1SCF055_LOCUS21822</name>
</gene>
<evidence type="ECO:0000256" key="1">
    <source>
        <dbReference type="ARBA" id="ARBA00023172"/>
    </source>
</evidence>
<feature type="region of interest" description="Disordered" evidence="2">
    <location>
        <begin position="1326"/>
        <end position="1375"/>
    </location>
</feature>
<feature type="compositionally biased region" description="Basic and acidic residues" evidence="2">
    <location>
        <begin position="435"/>
        <end position="444"/>
    </location>
</feature>
<dbReference type="InterPro" id="IPR011010">
    <property type="entry name" value="DNA_brk_join_enz"/>
</dbReference>
<reference evidence="3" key="1">
    <citation type="submission" date="2022-10" db="EMBL/GenBank/DDBJ databases">
        <authorList>
            <person name="Chen Y."/>
            <person name="Dougan E. K."/>
            <person name="Chan C."/>
            <person name="Rhodes N."/>
            <person name="Thang M."/>
        </authorList>
    </citation>
    <scope>NUCLEOTIDE SEQUENCE</scope>
</reference>
<protein>
    <recommendedName>
        <fullName evidence="6">Reverse transcriptase domain-containing protein</fullName>
    </recommendedName>
</protein>
<feature type="region of interest" description="Disordered" evidence="2">
    <location>
        <begin position="112"/>
        <end position="134"/>
    </location>
</feature>
<dbReference type="InterPro" id="IPR013762">
    <property type="entry name" value="Integrase-like_cat_sf"/>
</dbReference>
<evidence type="ECO:0000313" key="3">
    <source>
        <dbReference type="EMBL" id="CAI3995233.1"/>
    </source>
</evidence>
<dbReference type="OrthoDB" id="7462124at2759"/>
<dbReference type="InterPro" id="IPR052925">
    <property type="entry name" value="Phage_Integrase-like_Recomb"/>
</dbReference>
<keyword evidence="1" id="KW-0233">DNA recombination</keyword>
<sequence length="1456" mass="162053">MSALFGSWASMQDIQTLDDILDHFAVPERVWRAFELQVGSPGADLRLLALPEVALITGCGQAQTDEGILTPIQATQVGLVWRLARRVVAAQSGVSEEQFIDVDPWMEAVNEAAGGGPQGDTGRPEPLGRSGGGVKERVRKMNSLIDQYDESELLPPAAMDVDRWYQNYVMVMGSQPDEAEEPTSAQLAALHKRVYIENRGPVYKTSQFGHRLKGPASHSAWRASWNVFKVACLMLNICSLASMEAYSRQIEKLVTQWPRCWGLIYTADDAARAEKLGKLRRRLTIESAQNRQVQLPPAMWNQGRRKSTGTNAKHERGALLQIEKNLRDIVPRRAVVQRAAEAAPMYLQVENVVEPLNGSISAACGMKEAEDALDGESSPDYGGDEQPGKEPAKAEPAVIKQETKVVEPNQEEVTQEKAADERDKASPGDVAESAGGERDQLGESIKREARAARLEVYVESLDRKKDAEVNLASHATYDEIDKSVMSGEWDGFHSGFPCGSFSRVRWKDSPGGAHPVRSPGTPPCSRRKLMRERMATRSAWLHQKQIETCKRRAVPEVSTLENPPGAENTGSSWDVPEVKAVISETKSSSVEFNTCAFQSKLRKRWYKPARWVGKLESMNTLSNVCKCPAWVEHVPLVGKQNTEAAGAYPEELTTEVARKVVNTWKRVLNLEWLRWQVMQRSSQVSELQAKWLKNEAVSKAVEAKGEEKEELPSSSAGPSKRQRKEEQNDFAIGGMRNPAVAVASLHQVRKAGEQISAAWLDFLKDHPKALDAAIHYGSKETKIDEATLAAWRDRLESLLGVEPQDGVTLKEAVEFVSPLHAPLWDAWRVCSRDPEQFVGQWAREGVPLGMDMEIPVEFFLLDLQDAFCHFGGQTQVYIDDVALAIRGCKELRNLQLAKVLYVLSAFGVQISMGKGERGKRVTWIGTTFELQPNEVILGTPRKLVMENQETLAAWTGKGMIATKELRSFLGKLAWVSGIVPRLRWTVATLYAVLTKALKEEASEEASGACLSTRWDIMEAFEAPIQAHQAAALEIQFMEASGSWTALAVLRALQLWAAKFAENGNRHQKRQHSRTGNVKETVVTYKEIEEKCPLQQVKLRRTTALSERSLFMRPPGFEWSQMLDRQFGACRRAMQRDKGPEVRAKEVKLDASMHNAWDSENYAWAVTWMLRAIEAANVKAKDVMVKTDSKVVRLNVRKSKTDQKGVGTWRTLRCCGLEECKRDCPFDLAIRALNDLKGATADTPLFPDSKGGPRSKIHMVTAWTKHIDEEMTGHSARRSGAMKYARQGMSVQAIQFLGRWKSSAVFRYIEEAMTEIPMNTTTDGMELESKSMEASPNKRVLRPKSSASAKKARKEDNSPESPPKHLVDEPEKGPVCGIEIKGHLDETRGGPSVMGHPAGLMGNHLWLELCPTECQSGVDAKAKRPSKGTTDCKKCFRILSERDGVKGAREWAPSLKL</sequence>
<reference evidence="4" key="2">
    <citation type="submission" date="2024-04" db="EMBL/GenBank/DDBJ databases">
        <authorList>
            <person name="Chen Y."/>
            <person name="Shah S."/>
            <person name="Dougan E. K."/>
            <person name="Thang M."/>
            <person name="Chan C."/>
        </authorList>
    </citation>
    <scope>NUCLEOTIDE SEQUENCE [LARGE SCALE GENOMIC DNA]</scope>
</reference>
<dbReference type="GO" id="GO:0006310">
    <property type="term" value="P:DNA recombination"/>
    <property type="evidence" value="ECO:0007669"/>
    <property type="project" value="UniProtKB-KW"/>
</dbReference>
<proteinExistence type="predicted"/>
<dbReference type="EMBL" id="CAMXCT030002048">
    <property type="protein sequence ID" value="CAL4782545.1"/>
    <property type="molecule type" value="Genomic_DNA"/>
</dbReference>
<feature type="region of interest" description="Disordered" evidence="2">
    <location>
        <begin position="702"/>
        <end position="726"/>
    </location>
</feature>
<name>A0A9P1CQA9_9DINO</name>
<evidence type="ECO:0008006" key="6">
    <source>
        <dbReference type="Google" id="ProtNLM"/>
    </source>
</evidence>
<dbReference type="SUPFAM" id="SSF56349">
    <property type="entry name" value="DNA breaking-rejoining enzymes"/>
    <property type="match status" value="1"/>
</dbReference>
<dbReference type="InterPro" id="IPR043502">
    <property type="entry name" value="DNA/RNA_pol_sf"/>
</dbReference>
<dbReference type="Proteomes" id="UP001152797">
    <property type="component" value="Unassembled WGS sequence"/>
</dbReference>
<feature type="compositionally biased region" description="Basic and acidic residues" evidence="2">
    <location>
        <begin position="414"/>
        <end position="426"/>
    </location>
</feature>
<evidence type="ECO:0000313" key="4">
    <source>
        <dbReference type="EMBL" id="CAL1148608.1"/>
    </source>
</evidence>
<keyword evidence="5" id="KW-1185">Reference proteome</keyword>
<dbReference type="PANTHER" id="PTHR34605:SF3">
    <property type="entry name" value="P CELL-TYPE AGGLUTINATION PROTEIN MAP4-LIKE-RELATED"/>
    <property type="match status" value="1"/>
</dbReference>
<evidence type="ECO:0000256" key="2">
    <source>
        <dbReference type="SAM" id="MobiDB-lite"/>
    </source>
</evidence>
<feature type="compositionally biased region" description="Basic and acidic residues" evidence="2">
    <location>
        <begin position="702"/>
        <end position="711"/>
    </location>
</feature>
<dbReference type="GO" id="GO:0003677">
    <property type="term" value="F:DNA binding"/>
    <property type="evidence" value="ECO:0007669"/>
    <property type="project" value="InterPro"/>
</dbReference>
<accession>A0A9P1CQA9</accession>
<dbReference type="EMBL" id="CAMXCT020002048">
    <property type="protein sequence ID" value="CAL1148608.1"/>
    <property type="molecule type" value="Genomic_DNA"/>
</dbReference>
<dbReference type="Gene3D" id="1.10.443.10">
    <property type="entry name" value="Intergrase catalytic core"/>
    <property type="match status" value="1"/>
</dbReference>
<dbReference type="SUPFAM" id="SSF56672">
    <property type="entry name" value="DNA/RNA polymerases"/>
    <property type="match status" value="1"/>
</dbReference>
<evidence type="ECO:0000313" key="5">
    <source>
        <dbReference type="Proteomes" id="UP001152797"/>
    </source>
</evidence>
<dbReference type="EMBL" id="CAMXCT010002048">
    <property type="protein sequence ID" value="CAI3995233.1"/>
    <property type="molecule type" value="Genomic_DNA"/>
</dbReference>
<feature type="compositionally biased region" description="Basic and acidic residues" evidence="2">
    <location>
        <begin position="1352"/>
        <end position="1371"/>
    </location>
</feature>
<organism evidence="3">
    <name type="scientific">Cladocopium goreaui</name>
    <dbReference type="NCBI Taxonomy" id="2562237"/>
    <lineage>
        <taxon>Eukaryota</taxon>
        <taxon>Sar</taxon>
        <taxon>Alveolata</taxon>
        <taxon>Dinophyceae</taxon>
        <taxon>Suessiales</taxon>
        <taxon>Symbiodiniaceae</taxon>
        <taxon>Cladocopium</taxon>
    </lineage>
</organism>
<feature type="region of interest" description="Disordered" evidence="2">
    <location>
        <begin position="369"/>
        <end position="444"/>
    </location>
</feature>
<comment type="caution">
    <text evidence="3">The sequence shown here is derived from an EMBL/GenBank/DDBJ whole genome shotgun (WGS) entry which is preliminary data.</text>
</comment>
<dbReference type="PANTHER" id="PTHR34605">
    <property type="entry name" value="PHAGE_INTEGRASE DOMAIN-CONTAINING PROTEIN"/>
    <property type="match status" value="1"/>
</dbReference>
<dbReference type="GO" id="GO:0015074">
    <property type="term" value="P:DNA integration"/>
    <property type="evidence" value="ECO:0007669"/>
    <property type="project" value="InterPro"/>
</dbReference>